<accession>A0A168LXC4</accession>
<evidence type="ECO:0000313" key="1">
    <source>
        <dbReference type="EMBL" id="SAL97656.1"/>
    </source>
</evidence>
<keyword evidence="2" id="KW-1185">Reference proteome</keyword>
<organism evidence="1">
    <name type="scientific">Absidia glauca</name>
    <name type="common">Pin mould</name>
    <dbReference type="NCBI Taxonomy" id="4829"/>
    <lineage>
        <taxon>Eukaryota</taxon>
        <taxon>Fungi</taxon>
        <taxon>Fungi incertae sedis</taxon>
        <taxon>Mucoromycota</taxon>
        <taxon>Mucoromycotina</taxon>
        <taxon>Mucoromycetes</taxon>
        <taxon>Mucorales</taxon>
        <taxon>Cunninghamellaceae</taxon>
        <taxon>Absidia</taxon>
    </lineage>
</organism>
<reference evidence="1" key="1">
    <citation type="submission" date="2016-04" db="EMBL/GenBank/DDBJ databases">
        <authorList>
            <person name="Evans L.H."/>
            <person name="Alamgir A."/>
            <person name="Owens N."/>
            <person name="Weber N.D."/>
            <person name="Virtaneva K."/>
            <person name="Barbian K."/>
            <person name="Babar A."/>
            <person name="Rosenke K."/>
        </authorList>
    </citation>
    <scope>NUCLEOTIDE SEQUENCE [LARGE SCALE GENOMIC DNA]</scope>
    <source>
        <strain evidence="1">CBS 101.48</strain>
    </source>
</reference>
<dbReference type="OrthoDB" id="2332634at2759"/>
<dbReference type="SUPFAM" id="SSF52047">
    <property type="entry name" value="RNI-like"/>
    <property type="match status" value="1"/>
</dbReference>
<proteinExistence type="predicted"/>
<evidence type="ECO:0000313" key="2">
    <source>
        <dbReference type="Proteomes" id="UP000078561"/>
    </source>
</evidence>
<gene>
    <name evidence="1" type="primary">ABSGL_03163.1 scaffold 4267</name>
</gene>
<sequence length="366" mass="41577">MVGSFSLLPSEVLSLILDNVKARKHLYQCTLVNKQFYATTVARLWRARKVAGGYGPRRMLKGLLSAQQHRHVMLGDHIRTLYMDYHPRADVMVESLIVYTPFLEQLNLLSSYGYVVPKPSDLVWRSCPRLVEVYFDNVLLDNLASLASNCPHIRQLTISQLSGASDNIFQPLLTFNDLTVLTVLDYEPINSYRIASTISQLHQLERLEIINSTRDKNAFGQLLHTASHPETLPNLKIIRLFGEGKYYAKEVILFLATHPLLETIDVYMTSISNLFFSSVAGHPNLCTMRLLSGAVKGLEGDYIRSMVIACPRLTTLWLPRGRYTIDRCFPKAANLYYDDFFCLDSLTIASIRQNSDLHVIDQAEDD</sequence>
<dbReference type="Proteomes" id="UP000078561">
    <property type="component" value="Unassembled WGS sequence"/>
</dbReference>
<name>A0A168LXC4_ABSGL</name>
<dbReference type="AlphaFoldDB" id="A0A168LXC4"/>
<protein>
    <submittedName>
        <fullName evidence="1">Uncharacterized protein</fullName>
    </submittedName>
</protein>
<dbReference type="InParanoid" id="A0A168LXC4"/>
<dbReference type="EMBL" id="LT551899">
    <property type="protein sequence ID" value="SAL97656.1"/>
    <property type="molecule type" value="Genomic_DNA"/>
</dbReference>
<dbReference type="InterPro" id="IPR032675">
    <property type="entry name" value="LRR_dom_sf"/>
</dbReference>
<dbReference type="Gene3D" id="3.80.10.10">
    <property type="entry name" value="Ribonuclease Inhibitor"/>
    <property type="match status" value="1"/>
</dbReference>